<dbReference type="AlphaFoldDB" id="E9IIB3"/>
<dbReference type="PANTHER" id="PTHR33480">
    <property type="entry name" value="SET DOMAIN-CONTAINING PROTEIN-RELATED"/>
    <property type="match status" value="1"/>
</dbReference>
<sequence>MYFAEGSNTLYSGEVKKECNDISTGRRTVRLLSRRYALTAMSYDPHIPITNSLPKIKLGLVASEPILPVGFRELVRRFCGLVARRGILRLEEVPAVRGRTRVLPMNNDNRWPDKPIFDGGRDRAIPPLVEGPRSGSNRIFARSGSGNTEGRGQEGQRTLIIVVVVIGVVVGGGGRQRAAAGSSSRQAVVVTGDNTAVYASQFYRIVIEAINDVAELNYKTNMYKHPTNASTLSTCLKKIGKILDITYMIDKDLVKQKDVDDFMKNFDIVLHPQIPETHAKVRRRKKMILFQTCNIKSLIILEQRWKNISLAEVTLTAIQVFNRRQAKKTARILIEDYKNYVCTCGTSSTCKSKQFDKTHNYIRFTIRCKLCRTVPVLLNANMLKNVDVPSDNPFLFELPNKNKNKSKHLDACRLIRDFAKNSSALRGTALRKHVATKCVDLNLSNNQITRVANFMGHLKHIF</sequence>
<accession>E9IIB3</accession>
<proteinExistence type="predicted"/>
<feature type="non-terminal residue" evidence="1">
    <location>
        <position position="462"/>
    </location>
</feature>
<evidence type="ECO:0000313" key="1">
    <source>
        <dbReference type="EMBL" id="EFZ19690.1"/>
    </source>
</evidence>
<organism>
    <name type="scientific">Solenopsis invicta</name>
    <name type="common">Red imported fire ant</name>
    <name type="synonym">Solenopsis wagneri</name>
    <dbReference type="NCBI Taxonomy" id="13686"/>
    <lineage>
        <taxon>Eukaryota</taxon>
        <taxon>Metazoa</taxon>
        <taxon>Ecdysozoa</taxon>
        <taxon>Arthropoda</taxon>
        <taxon>Hexapoda</taxon>
        <taxon>Insecta</taxon>
        <taxon>Pterygota</taxon>
        <taxon>Neoptera</taxon>
        <taxon>Endopterygota</taxon>
        <taxon>Hymenoptera</taxon>
        <taxon>Apocrita</taxon>
        <taxon>Aculeata</taxon>
        <taxon>Formicoidea</taxon>
        <taxon>Formicidae</taxon>
        <taxon>Myrmicinae</taxon>
        <taxon>Solenopsis</taxon>
    </lineage>
</organism>
<reference evidence="1" key="1">
    <citation type="journal article" date="2011" name="Proc. Natl. Acad. Sci. U.S.A.">
        <title>The genome of the fire ant Solenopsis invicta.</title>
        <authorList>
            <person name="Wurm Y."/>
            <person name="Wang J."/>
            <person name="Riba-Grognuz O."/>
            <person name="Corona M."/>
            <person name="Nygaard S."/>
            <person name="Hunt B.G."/>
            <person name="Ingram K.K."/>
            <person name="Falquet L."/>
            <person name="Nipitwattanaphon M."/>
            <person name="Gotzek D."/>
            <person name="Dijkstra M.B."/>
            <person name="Oettler J."/>
            <person name="Comtesse F."/>
            <person name="Shih C.J."/>
            <person name="Wu W.J."/>
            <person name="Yang C.C."/>
            <person name="Thomas J."/>
            <person name="Beaudoing E."/>
            <person name="Pradervand S."/>
            <person name="Flegel V."/>
            <person name="Cook E.D."/>
            <person name="Fabbretti R."/>
            <person name="Stockinger H."/>
            <person name="Long L."/>
            <person name="Farmerie W.G."/>
            <person name="Oakey J."/>
            <person name="Boomsma J.J."/>
            <person name="Pamilo P."/>
            <person name="Yi S.V."/>
            <person name="Heinze J."/>
            <person name="Goodisman M.A."/>
            <person name="Farinelli L."/>
            <person name="Harshman K."/>
            <person name="Hulo N."/>
            <person name="Cerutti L."/>
            <person name="Xenarios I."/>
            <person name="Shoemaker D."/>
            <person name="Keller L."/>
        </authorList>
    </citation>
    <scope>NUCLEOTIDE SEQUENCE [LARGE SCALE GENOMIC DNA]</scope>
</reference>
<name>E9IIB3_SOLIN</name>
<protein>
    <submittedName>
        <fullName evidence="1">Uncharacterized protein</fullName>
    </submittedName>
</protein>
<dbReference type="PANTHER" id="PTHR33480:SF5">
    <property type="entry name" value="SI:DKEY-51D8.9"/>
    <property type="match status" value="1"/>
</dbReference>
<dbReference type="EMBL" id="GL763448">
    <property type="protein sequence ID" value="EFZ19690.1"/>
    <property type="molecule type" value="Genomic_DNA"/>
</dbReference>
<gene>
    <name evidence="1" type="ORF">SINV_15251</name>
</gene>
<dbReference type="HOGENOM" id="CLU_592278_0_0_1"/>